<name>A0A4S3JPF8_9EURO</name>
<comment type="caution">
    <text evidence="2">The sequence shown here is derived from an EMBL/GenBank/DDBJ whole genome shotgun (WGS) entry which is preliminary data.</text>
</comment>
<sequence length="193" mass="21209">MAQYNIVAGTIATHAKTPMDLHALMTDVLNFDDPNSNYGTNYTFQLIVYLNLLNFLAIKVKMFKSAIAIALSLLATSHAQQGYSGNITTEGIGQCPMSSHAETHIPWKWEPTKGNVCVKLPRPYSDSYHAALLGEVDTPVSVMPPHFGGCRDAECRDCTLVDIEYGDEPGLIKVDCLELKDAPYLFVGVKNNQ</sequence>
<keyword evidence="3" id="KW-1185">Reference proteome</keyword>
<dbReference type="GeneID" id="54323597"/>
<protein>
    <submittedName>
        <fullName evidence="2">Uncharacterized protein</fullName>
    </submittedName>
</protein>
<reference evidence="1 4" key="2">
    <citation type="submission" date="2019-08" db="EMBL/GenBank/DDBJ databases">
        <title>The genome sequence of a newly discovered highly antifungal drug resistant Aspergillus species, Aspergillus tanneri NIH 1004.</title>
        <authorList>
            <person name="Mounaud S."/>
            <person name="Singh I."/>
            <person name="Joardar V."/>
            <person name="Pakala S."/>
            <person name="Pakala S."/>
            <person name="Venepally P."/>
            <person name="Chung J.K."/>
            <person name="Losada L."/>
            <person name="Nierman W.C."/>
        </authorList>
    </citation>
    <scope>NUCLEOTIDE SEQUENCE [LARGE SCALE GENOMIC DNA]</scope>
    <source>
        <strain evidence="1 4">NIH1004</strain>
    </source>
</reference>
<dbReference type="VEuPathDB" id="FungiDB:EYZ11_002982"/>
<organism evidence="2 3">
    <name type="scientific">Aspergillus tanneri</name>
    <dbReference type="NCBI Taxonomy" id="1220188"/>
    <lineage>
        <taxon>Eukaryota</taxon>
        <taxon>Fungi</taxon>
        <taxon>Dikarya</taxon>
        <taxon>Ascomycota</taxon>
        <taxon>Pezizomycotina</taxon>
        <taxon>Eurotiomycetes</taxon>
        <taxon>Eurotiomycetidae</taxon>
        <taxon>Eurotiales</taxon>
        <taxon>Aspergillaceae</taxon>
        <taxon>Aspergillus</taxon>
        <taxon>Aspergillus subgen. Circumdati</taxon>
    </lineage>
</organism>
<dbReference type="Proteomes" id="UP000308092">
    <property type="component" value="Unassembled WGS sequence"/>
</dbReference>
<dbReference type="EMBL" id="QUQM01000002">
    <property type="protein sequence ID" value="KAA8651995.1"/>
    <property type="molecule type" value="Genomic_DNA"/>
</dbReference>
<dbReference type="AlphaFoldDB" id="A0A4S3JPF8"/>
<evidence type="ECO:0000313" key="3">
    <source>
        <dbReference type="Proteomes" id="UP000308092"/>
    </source>
</evidence>
<evidence type="ECO:0000313" key="1">
    <source>
        <dbReference type="EMBL" id="KAA8651995.1"/>
    </source>
</evidence>
<proteinExistence type="predicted"/>
<gene>
    <name evidence="1" type="ORF">ATNIH1004_000895</name>
    <name evidence="2" type="ORF">EYZ11_002982</name>
</gene>
<reference evidence="2 3" key="1">
    <citation type="submission" date="2019-03" db="EMBL/GenBank/DDBJ databases">
        <title>The genome sequence of a newly discovered highly antifungal drug resistant Aspergillus species, Aspergillus tanneri NIH 1004.</title>
        <authorList>
            <person name="Mounaud S."/>
            <person name="Singh I."/>
            <person name="Joardar V."/>
            <person name="Pakala S."/>
            <person name="Pakala S."/>
            <person name="Venepally P."/>
            <person name="Hoover J."/>
            <person name="Nierman W."/>
            <person name="Chung J."/>
            <person name="Losada L."/>
        </authorList>
    </citation>
    <scope>NUCLEOTIDE SEQUENCE [LARGE SCALE GENOMIC DNA]</scope>
    <source>
        <strain evidence="2 3">NIH1004</strain>
    </source>
</reference>
<accession>A0A4S3JPF8</accession>
<dbReference type="EMBL" id="SOSA01000071">
    <property type="protein sequence ID" value="THC97559.1"/>
    <property type="molecule type" value="Genomic_DNA"/>
</dbReference>
<evidence type="ECO:0000313" key="2">
    <source>
        <dbReference type="EMBL" id="THC97559.1"/>
    </source>
</evidence>
<evidence type="ECO:0000313" key="4">
    <source>
        <dbReference type="Proteomes" id="UP000324241"/>
    </source>
</evidence>
<dbReference type="OrthoDB" id="4447358at2759"/>
<dbReference type="Proteomes" id="UP000324241">
    <property type="component" value="Unassembled WGS sequence"/>
</dbReference>
<dbReference type="RefSeq" id="XP_033431356.1">
    <property type="nucleotide sequence ID" value="XM_033565599.1"/>
</dbReference>